<keyword evidence="1" id="KW-1185">Reference proteome</keyword>
<dbReference type="Pfam" id="PF22945">
    <property type="entry name" value="LEM-3_GIY-YIG"/>
    <property type="match status" value="1"/>
</dbReference>
<name>A0A915DIK6_9BILA</name>
<sequence>MQAIGGYGRYRSAERVELTGSVRGRDPRVTQYAHRQEMDAAARHENITGESSFYCYLLLDSSFHGSIIDFASFVSSVFYIEKGQGTGVHRHLRAARVFTGRIHRIWSVGAGVKIVQPFINIGEREAFDREASMIDTTDYGLVVDISFLIRYPLIFVLQTQLLGSLTMESIVLCLYFSENTDFGQRESLMVWLLARMRMDQQFYYAANNIDLLTDYTAFGAKNILKAYEVLQVVGSRIIRRQDE</sequence>
<reference evidence="2" key="1">
    <citation type="submission" date="2022-11" db="UniProtKB">
        <authorList>
            <consortium name="WormBaseParasite"/>
        </authorList>
    </citation>
    <scope>IDENTIFICATION</scope>
</reference>
<evidence type="ECO:0000313" key="2">
    <source>
        <dbReference type="WBParaSite" id="jg20363"/>
    </source>
</evidence>
<accession>A0A915DIK6</accession>
<evidence type="ECO:0000313" key="1">
    <source>
        <dbReference type="Proteomes" id="UP000887574"/>
    </source>
</evidence>
<organism evidence="1 2">
    <name type="scientific">Ditylenchus dipsaci</name>
    <dbReference type="NCBI Taxonomy" id="166011"/>
    <lineage>
        <taxon>Eukaryota</taxon>
        <taxon>Metazoa</taxon>
        <taxon>Ecdysozoa</taxon>
        <taxon>Nematoda</taxon>
        <taxon>Chromadorea</taxon>
        <taxon>Rhabditida</taxon>
        <taxon>Tylenchina</taxon>
        <taxon>Tylenchomorpha</taxon>
        <taxon>Sphaerularioidea</taxon>
        <taxon>Anguinidae</taxon>
        <taxon>Anguininae</taxon>
        <taxon>Ditylenchus</taxon>
    </lineage>
</organism>
<protein>
    <submittedName>
        <fullName evidence="2">Uncharacterized protein</fullName>
    </submittedName>
</protein>
<dbReference type="Proteomes" id="UP000887574">
    <property type="component" value="Unplaced"/>
</dbReference>
<dbReference type="WBParaSite" id="jg20363">
    <property type="protein sequence ID" value="jg20363"/>
    <property type="gene ID" value="jg20363"/>
</dbReference>
<proteinExistence type="predicted"/>
<dbReference type="AlphaFoldDB" id="A0A915DIK6"/>